<dbReference type="InterPro" id="IPR019775">
    <property type="entry name" value="WD40_repeat_CS"/>
</dbReference>
<name>A0A673B060_9TELE</name>
<dbReference type="InParanoid" id="A0A673B060"/>
<dbReference type="InterPro" id="IPR036322">
    <property type="entry name" value="WD40_repeat_dom_sf"/>
</dbReference>
<evidence type="ECO:0000313" key="1">
    <source>
        <dbReference type="Ensembl" id="ENSSORP00005034774.1"/>
    </source>
</evidence>
<dbReference type="SUPFAM" id="SSF50978">
    <property type="entry name" value="WD40 repeat-like"/>
    <property type="match status" value="1"/>
</dbReference>
<organism evidence="1 2">
    <name type="scientific">Sphaeramia orbicularis</name>
    <name type="common">orbiculate cardinalfish</name>
    <dbReference type="NCBI Taxonomy" id="375764"/>
    <lineage>
        <taxon>Eukaryota</taxon>
        <taxon>Metazoa</taxon>
        <taxon>Chordata</taxon>
        <taxon>Craniata</taxon>
        <taxon>Vertebrata</taxon>
        <taxon>Euteleostomi</taxon>
        <taxon>Actinopterygii</taxon>
        <taxon>Neopterygii</taxon>
        <taxon>Teleostei</taxon>
        <taxon>Neoteleostei</taxon>
        <taxon>Acanthomorphata</taxon>
        <taxon>Gobiaria</taxon>
        <taxon>Kurtiformes</taxon>
        <taxon>Apogonoidei</taxon>
        <taxon>Apogonidae</taxon>
        <taxon>Apogoninae</taxon>
        <taxon>Sphaeramia</taxon>
    </lineage>
</organism>
<keyword evidence="2" id="KW-1185">Reference proteome</keyword>
<reference evidence="1" key="2">
    <citation type="submission" date="2025-09" db="UniProtKB">
        <authorList>
            <consortium name="Ensembl"/>
        </authorList>
    </citation>
    <scope>IDENTIFICATION</scope>
</reference>
<dbReference type="AlphaFoldDB" id="A0A673B060"/>
<evidence type="ECO:0000313" key="2">
    <source>
        <dbReference type="Proteomes" id="UP000472271"/>
    </source>
</evidence>
<dbReference type="Ensembl" id="ENSSORT00005035698.1">
    <property type="protein sequence ID" value="ENSSORP00005034774.1"/>
    <property type="gene ID" value="ENSSORG00005016393.1"/>
</dbReference>
<proteinExistence type="predicted"/>
<dbReference type="PROSITE" id="PS00678">
    <property type="entry name" value="WD_REPEATS_1"/>
    <property type="match status" value="1"/>
</dbReference>
<dbReference type="Proteomes" id="UP000472271">
    <property type="component" value="Unassembled WGS sequence"/>
</dbReference>
<accession>A0A673B060</accession>
<reference evidence="1" key="1">
    <citation type="submission" date="2025-08" db="UniProtKB">
        <authorList>
            <consortium name="Ensembl"/>
        </authorList>
    </citation>
    <scope>IDENTIFICATION</scope>
</reference>
<protein>
    <submittedName>
        <fullName evidence="1">Uncharacterized protein</fullName>
    </submittedName>
</protein>
<sequence length="73" mass="7868">MDDFSTIITGCHDGQICLWDMTPELEGEGWGGSSAVLSVFSHSIGWMICSVGRSFTQVSPSTSLRLLLSLQMG</sequence>